<keyword evidence="8 10" id="KW-0675">Receptor</keyword>
<proteinExistence type="inferred from homology"/>
<dbReference type="OrthoDB" id="6597368at2759"/>
<dbReference type="RefSeq" id="NP_001177515.1">
    <property type="nucleotide sequence ID" value="NM_001190586.1"/>
</dbReference>
<feature type="transmembrane region" description="Helical" evidence="10">
    <location>
        <begin position="300"/>
        <end position="320"/>
    </location>
</feature>
<comment type="caution">
    <text evidence="10">Lacks conserved residue(s) required for the propagation of feature annotation.</text>
</comment>
<dbReference type="PANTHER" id="PTHR21137:SF35">
    <property type="entry name" value="ODORANT RECEPTOR 19A-RELATED"/>
    <property type="match status" value="1"/>
</dbReference>
<dbReference type="KEGG" id="nvi:100463082"/>
<dbReference type="RefSeq" id="XP_031784323.1">
    <property type="nucleotide sequence ID" value="XM_031928463.1"/>
</dbReference>
<evidence type="ECO:0000256" key="7">
    <source>
        <dbReference type="ARBA" id="ARBA00023136"/>
    </source>
</evidence>
<evidence type="ECO:0000256" key="5">
    <source>
        <dbReference type="ARBA" id="ARBA00022725"/>
    </source>
</evidence>
<protein>
    <recommendedName>
        <fullName evidence="10">Odorant receptor</fullName>
    </recommendedName>
</protein>
<dbReference type="SMR" id="A0A7M6UW69"/>
<keyword evidence="4 10" id="KW-0812">Transmembrane</keyword>
<dbReference type="GeneID" id="100463082"/>
<evidence type="ECO:0000256" key="6">
    <source>
        <dbReference type="ARBA" id="ARBA00022989"/>
    </source>
</evidence>
<evidence type="ECO:0000256" key="8">
    <source>
        <dbReference type="ARBA" id="ARBA00023170"/>
    </source>
</evidence>
<evidence type="ECO:0000256" key="10">
    <source>
        <dbReference type="RuleBase" id="RU351113"/>
    </source>
</evidence>
<keyword evidence="9 10" id="KW-0807">Transducer</keyword>
<dbReference type="PANTHER" id="PTHR21137">
    <property type="entry name" value="ODORANT RECEPTOR"/>
    <property type="match status" value="1"/>
</dbReference>
<evidence type="ECO:0000256" key="1">
    <source>
        <dbReference type="ARBA" id="ARBA00004651"/>
    </source>
</evidence>
<comment type="subcellular location">
    <subcellularLocation>
        <location evidence="1 10">Cell membrane</location>
        <topology evidence="1 10">Multi-pass membrane protein</topology>
    </subcellularLocation>
</comment>
<dbReference type="Proteomes" id="UP000002358">
    <property type="component" value="Chromosome 4"/>
</dbReference>
<keyword evidence="12" id="KW-1185">Reference proteome</keyword>
<dbReference type="Pfam" id="PF02949">
    <property type="entry name" value="7tm_6"/>
    <property type="match status" value="1"/>
</dbReference>
<dbReference type="InParanoid" id="A0A7M6UW69"/>
<evidence type="ECO:0000313" key="12">
    <source>
        <dbReference type="Proteomes" id="UP000002358"/>
    </source>
</evidence>
<evidence type="ECO:0000256" key="2">
    <source>
        <dbReference type="ARBA" id="ARBA00022475"/>
    </source>
</evidence>
<dbReference type="EnsemblMetazoa" id="NM_001190586">
    <property type="protein sequence ID" value="NP_001177515"/>
    <property type="gene ID" value="GeneID_100463082"/>
</dbReference>
<comment type="similarity">
    <text evidence="10">Belongs to the insect chemoreceptor superfamily. Heteromeric odorant receptor channel (TC 1.A.69) family.</text>
</comment>
<keyword evidence="2" id="KW-1003">Cell membrane</keyword>
<feature type="transmembrane region" description="Helical" evidence="10">
    <location>
        <begin position="185"/>
        <end position="209"/>
    </location>
</feature>
<dbReference type="CTD" id="111556109"/>
<organism evidence="11 12">
    <name type="scientific">Nasonia vitripennis</name>
    <name type="common">Parasitic wasp</name>
    <dbReference type="NCBI Taxonomy" id="7425"/>
    <lineage>
        <taxon>Eukaryota</taxon>
        <taxon>Metazoa</taxon>
        <taxon>Ecdysozoa</taxon>
        <taxon>Arthropoda</taxon>
        <taxon>Hexapoda</taxon>
        <taxon>Insecta</taxon>
        <taxon>Pterygota</taxon>
        <taxon>Neoptera</taxon>
        <taxon>Endopterygota</taxon>
        <taxon>Hymenoptera</taxon>
        <taxon>Apocrita</taxon>
        <taxon>Proctotrupomorpha</taxon>
        <taxon>Chalcidoidea</taxon>
        <taxon>Pteromalidae</taxon>
        <taxon>Pteromalinae</taxon>
        <taxon>Nasonia</taxon>
    </lineage>
</organism>
<dbReference type="AlphaFoldDB" id="A0A7M6UW69"/>
<sequence>MEIIEQLEKMRILQVPFKVLTWSGVWMPEDWTQNQRKLKYNLFSFVCIGLMTIQSCSLTVYLMMSKTWSQFVETLFLIPPGLSNLQKIFVIMLHRKKVIDLVNMFENGHCIPRTADEWSIQQRYDATIRVVTLVCFVLVNVTMVNMVTTPLFLKADERILPMKVWLPYSIETDFFYWLSYMHQTLGVTLVGSGIIGSTLLINGFVYQVCCQFEILSSRLEKLPQIIRNLRSLKKSDHLVHQYELKLIKQIVQHHLYLFSIAETVNEIFKSVIFQQFCVSSIVVSASIFQLSTKPDTKTEFIMVLFYSICLLVELFIYCWFGNKLMFESLNFHQAVYDADWTVLSNESGKDLMFIMMRASKPIIMYCGHFIVLSLETFLSILKVSYSVFNVLRRSHG</sequence>
<evidence type="ECO:0000313" key="11">
    <source>
        <dbReference type="EnsemblMetazoa" id="NP_001177515"/>
    </source>
</evidence>
<dbReference type="GO" id="GO:0004984">
    <property type="term" value="F:olfactory receptor activity"/>
    <property type="evidence" value="ECO:0007669"/>
    <property type="project" value="InterPro"/>
</dbReference>
<evidence type="ECO:0000256" key="3">
    <source>
        <dbReference type="ARBA" id="ARBA00022606"/>
    </source>
</evidence>
<evidence type="ECO:0000256" key="9">
    <source>
        <dbReference type="ARBA" id="ARBA00023224"/>
    </source>
</evidence>
<keyword evidence="3 10" id="KW-0716">Sensory transduction</keyword>
<keyword evidence="7 10" id="KW-0472">Membrane</keyword>
<name>A0A7M6UW69_NASVI</name>
<keyword evidence="6 10" id="KW-1133">Transmembrane helix</keyword>
<dbReference type="GO" id="GO:0005886">
    <property type="term" value="C:plasma membrane"/>
    <property type="evidence" value="ECO:0007669"/>
    <property type="project" value="UniProtKB-SubCell"/>
</dbReference>
<dbReference type="RefSeq" id="XP_031784322.1">
    <property type="nucleotide sequence ID" value="XM_031928462.1"/>
</dbReference>
<feature type="transmembrane region" description="Helical" evidence="10">
    <location>
        <begin position="130"/>
        <end position="153"/>
    </location>
</feature>
<keyword evidence="5 10" id="KW-0552">Olfaction</keyword>
<dbReference type="GO" id="GO:0007165">
    <property type="term" value="P:signal transduction"/>
    <property type="evidence" value="ECO:0007669"/>
    <property type="project" value="UniProtKB-KW"/>
</dbReference>
<evidence type="ECO:0000256" key="4">
    <source>
        <dbReference type="ARBA" id="ARBA00022692"/>
    </source>
</evidence>
<accession>A0A7M6UW69</accession>
<dbReference type="GO" id="GO:0005549">
    <property type="term" value="F:odorant binding"/>
    <property type="evidence" value="ECO:0007669"/>
    <property type="project" value="InterPro"/>
</dbReference>
<feature type="transmembrane region" description="Helical" evidence="10">
    <location>
        <begin position="362"/>
        <end position="381"/>
    </location>
</feature>
<dbReference type="EnsemblMetazoa" id="XM_031928463">
    <property type="protein sequence ID" value="XP_031784323"/>
    <property type="gene ID" value="GeneID_100463082"/>
</dbReference>
<feature type="transmembrane region" description="Helical" evidence="10">
    <location>
        <begin position="76"/>
        <end position="94"/>
    </location>
</feature>
<feature type="transmembrane region" description="Helical" evidence="10">
    <location>
        <begin position="42"/>
        <end position="64"/>
    </location>
</feature>
<dbReference type="FunCoup" id="A0A7M6UW69">
    <property type="interactions" value="113"/>
</dbReference>
<reference evidence="11" key="1">
    <citation type="submission" date="2021-01" db="UniProtKB">
        <authorList>
            <consortium name="EnsemblMetazoa"/>
        </authorList>
    </citation>
    <scope>IDENTIFICATION</scope>
</reference>
<dbReference type="EnsemblMetazoa" id="XM_031928462">
    <property type="protein sequence ID" value="XP_031784322"/>
    <property type="gene ID" value="GeneID_100463082"/>
</dbReference>
<dbReference type="InterPro" id="IPR004117">
    <property type="entry name" value="7tm6_olfct_rcpt"/>
</dbReference>